<evidence type="ECO:0000256" key="2">
    <source>
        <dbReference type="ARBA" id="ARBA00023004"/>
    </source>
</evidence>
<sequence length="259" mass="28778">MAEVAIAGLPQSGKTLFFRAVLELRPTLTAADARFELPVEEGLEIIKKEPFKLPVPVRNYLVCAGCALCQKSCPFGAIYEEDLWIDLLECEGCGLCVHLCPNKALQLANMQVAELIEAREGERKFFKAQLFPGARGTPQLVKAIREQARKEAPYLLDLPSYHGKFLLYALDGTDLVVLFLTPEEQAFPLLKRVSYLAPRARLLVVLSRMGTNQTVEEALKKEISSRGIEVLGELPLMSEEELKGAFQETAQKFLALANL</sequence>
<dbReference type="PROSITE" id="PS51379">
    <property type="entry name" value="4FE4S_FER_2"/>
    <property type="match status" value="2"/>
</dbReference>
<dbReference type="Pfam" id="PF13237">
    <property type="entry name" value="Fer4_10"/>
    <property type="match status" value="1"/>
</dbReference>
<keyword evidence="2" id="KW-0408">Iron</keyword>
<feature type="domain" description="4Fe-4S ferredoxin-type" evidence="4">
    <location>
        <begin position="81"/>
        <end position="110"/>
    </location>
</feature>
<dbReference type="Proteomes" id="UP000886101">
    <property type="component" value="Unassembled WGS sequence"/>
</dbReference>
<dbReference type="GO" id="GO:0046872">
    <property type="term" value="F:metal ion binding"/>
    <property type="evidence" value="ECO:0007669"/>
    <property type="project" value="UniProtKB-KW"/>
</dbReference>
<dbReference type="AlphaFoldDB" id="A0A7V5U1W1"/>
<evidence type="ECO:0000259" key="4">
    <source>
        <dbReference type="PROSITE" id="PS51379"/>
    </source>
</evidence>
<dbReference type="Gene3D" id="3.30.70.20">
    <property type="match status" value="1"/>
</dbReference>
<proteinExistence type="predicted"/>
<dbReference type="InterPro" id="IPR017896">
    <property type="entry name" value="4Fe4S_Fe-S-bd"/>
</dbReference>
<dbReference type="PANTHER" id="PTHR43534">
    <property type="entry name" value="MIND SUPERFAMILY P-LOOP ATPASE CONTAINING AN INSERTED FERREDOXIN DOMAIN"/>
    <property type="match status" value="1"/>
</dbReference>
<dbReference type="SUPFAM" id="SSF54862">
    <property type="entry name" value="4Fe-4S ferredoxins"/>
    <property type="match status" value="1"/>
</dbReference>
<name>A0A7V5U1W1_9BACT</name>
<evidence type="ECO:0000313" key="5">
    <source>
        <dbReference type="EMBL" id="HHI96301.1"/>
    </source>
</evidence>
<organism evidence="5">
    <name type="scientific">Thermodesulfatator atlanticus</name>
    <dbReference type="NCBI Taxonomy" id="501497"/>
    <lineage>
        <taxon>Bacteria</taxon>
        <taxon>Pseudomonadati</taxon>
        <taxon>Thermodesulfobacteriota</taxon>
        <taxon>Thermodesulfobacteria</taxon>
        <taxon>Thermodesulfobacteriales</taxon>
        <taxon>Thermodesulfatatoraceae</taxon>
        <taxon>Thermodesulfatator</taxon>
    </lineage>
</organism>
<feature type="domain" description="4Fe-4S ferredoxin-type" evidence="4">
    <location>
        <begin position="54"/>
        <end position="78"/>
    </location>
</feature>
<evidence type="ECO:0000256" key="1">
    <source>
        <dbReference type="ARBA" id="ARBA00022723"/>
    </source>
</evidence>
<keyword evidence="3" id="KW-0411">Iron-sulfur</keyword>
<evidence type="ECO:0000256" key="3">
    <source>
        <dbReference type="ARBA" id="ARBA00023014"/>
    </source>
</evidence>
<dbReference type="GO" id="GO:0051536">
    <property type="term" value="F:iron-sulfur cluster binding"/>
    <property type="evidence" value="ECO:0007669"/>
    <property type="project" value="UniProtKB-KW"/>
</dbReference>
<comment type="caution">
    <text evidence="5">The sequence shown here is derived from an EMBL/GenBank/DDBJ whole genome shotgun (WGS) entry which is preliminary data.</text>
</comment>
<gene>
    <name evidence="5" type="ORF">ENJ96_00430</name>
</gene>
<dbReference type="EMBL" id="DROK01000013">
    <property type="protein sequence ID" value="HHI96301.1"/>
    <property type="molecule type" value="Genomic_DNA"/>
</dbReference>
<protein>
    <recommendedName>
        <fullName evidence="4">4Fe-4S ferredoxin-type domain-containing protein</fullName>
    </recommendedName>
</protein>
<accession>A0A7V5U1W1</accession>
<dbReference type="PANTHER" id="PTHR43534:SF1">
    <property type="entry name" value="4FE-4S CLUSTER CONTAINING PARA FAMILY ATPASE PROTEIN"/>
    <property type="match status" value="1"/>
</dbReference>
<keyword evidence="1" id="KW-0479">Metal-binding</keyword>
<reference evidence="5" key="1">
    <citation type="journal article" date="2020" name="mSystems">
        <title>Genome- and Community-Level Interaction Insights into Carbon Utilization and Element Cycling Functions of Hydrothermarchaeota in Hydrothermal Sediment.</title>
        <authorList>
            <person name="Zhou Z."/>
            <person name="Liu Y."/>
            <person name="Xu W."/>
            <person name="Pan J."/>
            <person name="Luo Z.H."/>
            <person name="Li M."/>
        </authorList>
    </citation>
    <scope>NUCLEOTIDE SEQUENCE [LARGE SCALE GENOMIC DNA]</scope>
    <source>
        <strain evidence="5">HyVt-533</strain>
    </source>
</reference>
<dbReference type="InterPro" id="IPR017900">
    <property type="entry name" value="4Fe4S_Fe_S_CS"/>
</dbReference>
<dbReference type="PROSITE" id="PS00198">
    <property type="entry name" value="4FE4S_FER_1"/>
    <property type="match status" value="1"/>
</dbReference>